<dbReference type="KEGG" id="shal:SHALO_0129"/>
<dbReference type="Proteomes" id="UP000094609">
    <property type="component" value="Chromosome"/>
</dbReference>
<dbReference type="STRING" id="1193502.SHALO_0129"/>
<accession>A0A1D7TG05</accession>
<feature type="domain" description="Resolvase/invertase-type recombinase catalytic" evidence="1">
    <location>
        <begin position="3"/>
        <end position="136"/>
    </location>
</feature>
<keyword evidence="3" id="KW-1185">Reference proteome</keyword>
<protein>
    <submittedName>
        <fullName evidence="2">Recombinase-like protein</fullName>
    </submittedName>
</protein>
<dbReference type="Pfam" id="PF00239">
    <property type="entry name" value="Resolvase"/>
    <property type="match status" value="1"/>
</dbReference>
<dbReference type="InterPro" id="IPR036162">
    <property type="entry name" value="Resolvase-like_N_sf"/>
</dbReference>
<dbReference type="PATRIC" id="fig|1193502.14.peg.131"/>
<dbReference type="GO" id="GO:0000150">
    <property type="term" value="F:DNA strand exchange activity"/>
    <property type="evidence" value="ECO:0007669"/>
    <property type="project" value="InterPro"/>
</dbReference>
<dbReference type="AlphaFoldDB" id="A0A1D7TG05"/>
<dbReference type="GO" id="GO:0003677">
    <property type="term" value="F:DNA binding"/>
    <property type="evidence" value="ECO:0007669"/>
    <property type="project" value="InterPro"/>
</dbReference>
<dbReference type="SUPFAM" id="SSF53041">
    <property type="entry name" value="Resolvase-like"/>
    <property type="match status" value="1"/>
</dbReference>
<evidence type="ECO:0000259" key="1">
    <source>
        <dbReference type="SMART" id="SM00857"/>
    </source>
</evidence>
<dbReference type="SMART" id="SM00857">
    <property type="entry name" value="Resolvase"/>
    <property type="match status" value="1"/>
</dbReference>
<dbReference type="InterPro" id="IPR006119">
    <property type="entry name" value="Resolv_N"/>
</dbReference>
<organism evidence="2 3">
    <name type="scientific">Sulfurospirillum halorespirans DSM 13726</name>
    <dbReference type="NCBI Taxonomy" id="1193502"/>
    <lineage>
        <taxon>Bacteria</taxon>
        <taxon>Pseudomonadati</taxon>
        <taxon>Campylobacterota</taxon>
        <taxon>Epsilonproteobacteria</taxon>
        <taxon>Campylobacterales</taxon>
        <taxon>Sulfurospirillaceae</taxon>
        <taxon>Sulfurospirillum</taxon>
    </lineage>
</organism>
<gene>
    <name evidence="2" type="ORF">SHALO_0129</name>
</gene>
<dbReference type="RefSeq" id="WP_069476925.1">
    <property type="nucleotide sequence ID" value="NZ_CP017111.1"/>
</dbReference>
<dbReference type="EMBL" id="CP017111">
    <property type="protein sequence ID" value="AOO63926.1"/>
    <property type="molecule type" value="Genomic_DNA"/>
</dbReference>
<dbReference type="Gene3D" id="3.40.50.1390">
    <property type="entry name" value="Resolvase, N-terminal catalytic domain"/>
    <property type="match status" value="1"/>
</dbReference>
<evidence type="ECO:0000313" key="3">
    <source>
        <dbReference type="Proteomes" id="UP000094609"/>
    </source>
</evidence>
<reference evidence="3" key="1">
    <citation type="submission" date="2016-08" db="EMBL/GenBank/DDBJ databases">
        <title>Complete genome sequence of the organohalide-respiring Epsilonproteobacterium Sulfurospirillum halorespirans.</title>
        <authorList>
            <person name="Goris T."/>
            <person name="Zimmermann J."/>
            <person name="Schenz B."/>
            <person name="Lemos M."/>
            <person name="Hackermueller J."/>
            <person name="Diekert G."/>
        </authorList>
    </citation>
    <scope>NUCLEOTIDE SEQUENCE [LARGE SCALE GENOMIC DNA]</scope>
    <source>
        <strain>DSM 13726</strain>
        <strain evidence="3">PCE-M2</strain>
    </source>
</reference>
<name>A0A1D7TG05_9BACT</name>
<sequence length="232" mass="26537">MNIVLLKNRSDDAPIIVQQKQIMKYAHHHDLKIDTTEIENSDSTLELEERKEFKGFLRSLSKNDHIIIFDLSTFSNNVEELVKVFECLLTRSISIHIADANACIHVDSKPLVLLDLLVKQREFNKKLDKEKAQGRPKGRMSKSKFDAYRPQVIELLENRTSISEIAKILHVSRTSLKDYVNSRGLKELVKAKATLLQSSRKQPLALTKTQTAKECSLITQIIDQPEGSHHEL</sequence>
<evidence type="ECO:0000313" key="2">
    <source>
        <dbReference type="EMBL" id="AOO63926.1"/>
    </source>
</evidence>
<proteinExistence type="predicted"/>